<dbReference type="Proteomes" id="UP000054387">
    <property type="component" value="Unassembled WGS sequence"/>
</dbReference>
<proteinExistence type="predicted"/>
<protein>
    <submittedName>
        <fullName evidence="2">GMP synthase</fullName>
    </submittedName>
</protein>
<dbReference type="CDD" id="cd01741">
    <property type="entry name" value="GATase1_1"/>
    <property type="match status" value="1"/>
</dbReference>
<dbReference type="PANTHER" id="PTHR42695:SF5">
    <property type="entry name" value="GLUTAMINE AMIDOTRANSFERASE YLR126C-RELATED"/>
    <property type="match status" value="1"/>
</dbReference>
<dbReference type="PANTHER" id="PTHR42695">
    <property type="entry name" value="GLUTAMINE AMIDOTRANSFERASE YLR126C-RELATED"/>
    <property type="match status" value="1"/>
</dbReference>
<dbReference type="GO" id="GO:0005829">
    <property type="term" value="C:cytosol"/>
    <property type="evidence" value="ECO:0007669"/>
    <property type="project" value="TreeGrafter"/>
</dbReference>
<name>A0A0W1RBJ1_9EURY</name>
<evidence type="ECO:0000313" key="3">
    <source>
        <dbReference type="Proteomes" id="UP000054387"/>
    </source>
</evidence>
<dbReference type="STRING" id="1514971.AUR64_06730"/>
<dbReference type="InterPro" id="IPR017926">
    <property type="entry name" value="GATASE"/>
</dbReference>
<dbReference type="SUPFAM" id="SSF52317">
    <property type="entry name" value="Class I glutamine amidotransferase-like"/>
    <property type="match status" value="1"/>
</dbReference>
<keyword evidence="3" id="KW-1185">Reference proteome</keyword>
<organism evidence="2 3">
    <name type="scientific">Haloprofundus marisrubri</name>
    <dbReference type="NCBI Taxonomy" id="1514971"/>
    <lineage>
        <taxon>Archaea</taxon>
        <taxon>Methanobacteriati</taxon>
        <taxon>Methanobacteriota</taxon>
        <taxon>Stenosarchaea group</taxon>
        <taxon>Halobacteria</taxon>
        <taxon>Halobacteriales</taxon>
        <taxon>Haloferacaceae</taxon>
        <taxon>Haloprofundus</taxon>
    </lineage>
</organism>
<evidence type="ECO:0000313" key="2">
    <source>
        <dbReference type="EMBL" id="KTG11054.1"/>
    </source>
</evidence>
<dbReference type="InterPro" id="IPR044992">
    <property type="entry name" value="ChyE-like"/>
</dbReference>
<sequence length="217" mass="23759">MNPKANYFVHELASYFPDAVVHDYARDGGPRTVAALDDIESVDDVSTVDGVVLSGSTAGVYESDAYPWMDDQRTLVRDLLNENVPTLGVCFGHQLVNDALGGTVEHRGLKATLVSLDLADDPLFSGVDETVPMVHGDVVVDAGTGMEPIASADYYPLVATRHENAPLWTTQFHPEFTSALHGRVRRDFGWTDSERTFDEVTAARVFENFRRLAGDSV</sequence>
<dbReference type="Pfam" id="PF00117">
    <property type="entry name" value="GATase"/>
    <property type="match status" value="1"/>
</dbReference>
<dbReference type="Gene3D" id="3.40.50.880">
    <property type="match status" value="1"/>
</dbReference>
<feature type="domain" description="Glutamine amidotransferase" evidence="1">
    <location>
        <begin position="39"/>
        <end position="182"/>
    </location>
</feature>
<dbReference type="InterPro" id="IPR029062">
    <property type="entry name" value="Class_I_gatase-like"/>
</dbReference>
<comment type="caution">
    <text evidence="2">The sequence shown here is derived from an EMBL/GenBank/DDBJ whole genome shotgun (WGS) entry which is preliminary data.</text>
</comment>
<dbReference type="EMBL" id="LOPU01000016">
    <property type="protein sequence ID" value="KTG11054.1"/>
    <property type="molecule type" value="Genomic_DNA"/>
</dbReference>
<accession>A0A0W1RBJ1</accession>
<dbReference type="PROSITE" id="PS51273">
    <property type="entry name" value="GATASE_TYPE_1"/>
    <property type="match status" value="1"/>
</dbReference>
<dbReference type="AlphaFoldDB" id="A0A0W1RBJ1"/>
<evidence type="ECO:0000259" key="1">
    <source>
        <dbReference type="Pfam" id="PF00117"/>
    </source>
</evidence>
<reference evidence="2 3" key="1">
    <citation type="submission" date="2015-12" db="EMBL/GenBank/DDBJ databases">
        <title>Haloprofundus marisrubri gen. nov., sp. nov., an extremely halophilic archaeon isolated from the Discovery deep brine-seawater interface in the Red Sea.</title>
        <authorList>
            <person name="Zhang G."/>
            <person name="Stingl U."/>
            <person name="Rashid M."/>
        </authorList>
    </citation>
    <scope>NUCLEOTIDE SEQUENCE [LARGE SCALE GENOMIC DNA]</scope>
    <source>
        <strain evidence="2 3">SB9</strain>
    </source>
</reference>
<gene>
    <name evidence="2" type="ORF">AUR64_06730</name>
</gene>